<evidence type="ECO:0000313" key="2">
    <source>
        <dbReference type="EMBL" id="CAA9435339.1"/>
    </source>
</evidence>
<dbReference type="AlphaFoldDB" id="A0A6J4Q5G7"/>
<feature type="transmembrane region" description="Helical" evidence="1">
    <location>
        <begin position="31"/>
        <end position="50"/>
    </location>
</feature>
<dbReference type="EMBL" id="CADCVC010000073">
    <property type="protein sequence ID" value="CAA9435339.1"/>
    <property type="molecule type" value="Genomic_DNA"/>
</dbReference>
<reference evidence="2" key="1">
    <citation type="submission" date="2020-02" db="EMBL/GenBank/DDBJ databases">
        <authorList>
            <person name="Meier V. D."/>
        </authorList>
    </citation>
    <scope>NUCLEOTIDE SEQUENCE</scope>
    <source>
        <strain evidence="2">AVDCRST_MAG80</strain>
    </source>
</reference>
<gene>
    <name evidence="2" type="ORF">AVDCRST_MAG80-872</name>
</gene>
<protein>
    <submittedName>
        <fullName evidence="2">Uncharacterized protein</fullName>
    </submittedName>
</protein>
<keyword evidence="1" id="KW-1133">Transmembrane helix</keyword>
<proteinExistence type="predicted"/>
<name>A0A6J4Q5G7_9ACTN</name>
<sequence>MSILLWAGAFLTIGGEWFAMWQSEKWNGTEAAVRNFMVSGIALAIVLLVANGEGRPIDSENEQSETPK</sequence>
<keyword evidence="1" id="KW-0472">Membrane</keyword>
<dbReference type="InterPro" id="IPR018681">
    <property type="entry name" value="DUF2165_transmembrane"/>
</dbReference>
<dbReference type="Pfam" id="PF09933">
    <property type="entry name" value="DUF2165"/>
    <property type="match status" value="1"/>
</dbReference>
<organism evidence="2">
    <name type="scientific">uncultured Rubrobacteraceae bacterium</name>
    <dbReference type="NCBI Taxonomy" id="349277"/>
    <lineage>
        <taxon>Bacteria</taxon>
        <taxon>Bacillati</taxon>
        <taxon>Actinomycetota</taxon>
        <taxon>Rubrobacteria</taxon>
        <taxon>Rubrobacterales</taxon>
        <taxon>Rubrobacteraceae</taxon>
        <taxon>environmental samples</taxon>
    </lineage>
</organism>
<keyword evidence="1" id="KW-0812">Transmembrane</keyword>
<accession>A0A6J4Q5G7</accession>
<evidence type="ECO:0000256" key="1">
    <source>
        <dbReference type="SAM" id="Phobius"/>
    </source>
</evidence>